<gene>
    <name evidence="1" type="ORF">KFL_001390230</name>
</gene>
<proteinExistence type="predicted"/>
<dbReference type="AlphaFoldDB" id="A0A1Y1HX35"/>
<reference evidence="1 2" key="1">
    <citation type="journal article" date="2014" name="Nat. Commun.">
        <title>Klebsormidium flaccidum genome reveals primary factors for plant terrestrial adaptation.</title>
        <authorList>
            <person name="Hori K."/>
            <person name="Maruyama F."/>
            <person name="Fujisawa T."/>
            <person name="Togashi T."/>
            <person name="Yamamoto N."/>
            <person name="Seo M."/>
            <person name="Sato S."/>
            <person name="Yamada T."/>
            <person name="Mori H."/>
            <person name="Tajima N."/>
            <person name="Moriyama T."/>
            <person name="Ikeuchi M."/>
            <person name="Watanabe M."/>
            <person name="Wada H."/>
            <person name="Kobayashi K."/>
            <person name="Saito M."/>
            <person name="Masuda T."/>
            <person name="Sasaki-Sekimoto Y."/>
            <person name="Mashiguchi K."/>
            <person name="Awai K."/>
            <person name="Shimojima M."/>
            <person name="Masuda S."/>
            <person name="Iwai M."/>
            <person name="Nobusawa T."/>
            <person name="Narise T."/>
            <person name="Kondo S."/>
            <person name="Saito H."/>
            <person name="Sato R."/>
            <person name="Murakawa M."/>
            <person name="Ihara Y."/>
            <person name="Oshima-Yamada Y."/>
            <person name="Ohtaka K."/>
            <person name="Satoh M."/>
            <person name="Sonobe K."/>
            <person name="Ishii M."/>
            <person name="Ohtani R."/>
            <person name="Kanamori-Sato M."/>
            <person name="Honoki R."/>
            <person name="Miyazaki D."/>
            <person name="Mochizuki H."/>
            <person name="Umetsu J."/>
            <person name="Higashi K."/>
            <person name="Shibata D."/>
            <person name="Kamiya Y."/>
            <person name="Sato N."/>
            <person name="Nakamura Y."/>
            <person name="Tabata S."/>
            <person name="Ida S."/>
            <person name="Kurokawa K."/>
            <person name="Ohta H."/>
        </authorList>
    </citation>
    <scope>NUCLEOTIDE SEQUENCE [LARGE SCALE GENOMIC DNA]</scope>
    <source>
        <strain evidence="1 2">NIES-2285</strain>
    </source>
</reference>
<dbReference type="Gene3D" id="3.90.550.50">
    <property type="match status" value="1"/>
</dbReference>
<evidence type="ECO:0000313" key="2">
    <source>
        <dbReference type="Proteomes" id="UP000054558"/>
    </source>
</evidence>
<dbReference type="STRING" id="105231.A0A1Y1HX35"/>
<sequence>MPGRSRLLATILLLGAFIFLLARTFSWQRFAFGASAESNYLSGLCSEFLNWAPGSEFLPRAQRLSLSGYPASSFHNIVLGIVSSADAWPVVKGTALLWWRPNVTRGFVLLEEGEAALQLKQHQGEEELIEQRRWWERVREEREQAEEQTRSRLPGDFSIEGGGSNETIGIDSTPAKEIDLFSLTNSSLAEGYGQEPVIQVRGPNSPSADAQMDALTSAFLTLAAQELAEVHWFVMLGDDAVLDVENLAGVLNRYDPAEPRLIGYDAFSGTAGRRSPSNKPMSGPAFAISLALARELMLVLPACLERQTQHARSDQKLYACTAELGVPLIFEPGFHADEEMTPPLERHAPAPFVGLTLAHDSFRDRLSGDNRTVALQPMVRYMREDPAGFLQHAVCVDRDLDLMLSVSWGRSVRLYPGVDGVEELLGPNGPASQTEAGEADPCRAPALLAAEDVKRLKGSGNTLRFESLYMRSQLGGEKADRSKCKSLHAKIQSVRIIRKAEMFASGSMYAGPGAGPHLRRQCCRYAFTDGSRTILNVGLSACLAGQTLTQEPDRWASPL</sequence>
<organism evidence="1 2">
    <name type="scientific">Klebsormidium nitens</name>
    <name type="common">Green alga</name>
    <name type="synonym">Ulothrix nitens</name>
    <dbReference type="NCBI Taxonomy" id="105231"/>
    <lineage>
        <taxon>Eukaryota</taxon>
        <taxon>Viridiplantae</taxon>
        <taxon>Streptophyta</taxon>
        <taxon>Klebsormidiophyceae</taxon>
        <taxon>Klebsormidiales</taxon>
        <taxon>Klebsormidiaceae</taxon>
        <taxon>Klebsormidium</taxon>
    </lineage>
</organism>
<dbReference type="EMBL" id="DF237088">
    <property type="protein sequence ID" value="GAQ83205.1"/>
    <property type="molecule type" value="Genomic_DNA"/>
</dbReference>
<dbReference type="InterPro" id="IPR006740">
    <property type="entry name" value="DUF604"/>
</dbReference>
<protein>
    <submittedName>
        <fullName evidence="1">Uncharacterized protein</fullName>
    </submittedName>
</protein>
<name>A0A1Y1HX35_KLENI</name>
<keyword evidence="2" id="KW-1185">Reference proteome</keyword>
<evidence type="ECO:0000313" key="1">
    <source>
        <dbReference type="EMBL" id="GAQ83205.1"/>
    </source>
</evidence>
<accession>A0A1Y1HX35</accession>
<dbReference type="PANTHER" id="PTHR10811">
    <property type="entry name" value="FRINGE-RELATED"/>
    <property type="match status" value="1"/>
</dbReference>
<dbReference type="Pfam" id="PF04646">
    <property type="entry name" value="DUF604"/>
    <property type="match status" value="1"/>
</dbReference>
<dbReference type="Proteomes" id="UP000054558">
    <property type="component" value="Unassembled WGS sequence"/>
</dbReference>